<feature type="compositionally biased region" description="Polar residues" evidence="1">
    <location>
        <begin position="100"/>
        <end position="117"/>
    </location>
</feature>
<evidence type="ECO:0000256" key="1">
    <source>
        <dbReference type="SAM" id="MobiDB-lite"/>
    </source>
</evidence>
<name>A0A6A4IHP6_9AGAR</name>
<evidence type="ECO:0000313" key="3">
    <source>
        <dbReference type="Proteomes" id="UP000799118"/>
    </source>
</evidence>
<feature type="region of interest" description="Disordered" evidence="1">
    <location>
        <begin position="305"/>
        <end position="324"/>
    </location>
</feature>
<gene>
    <name evidence="2" type="ORF">BT96DRAFT_985636</name>
</gene>
<protein>
    <submittedName>
        <fullName evidence="2">Uncharacterized protein</fullName>
    </submittedName>
</protein>
<feature type="compositionally biased region" description="Low complexity" evidence="1">
    <location>
        <begin position="182"/>
        <end position="197"/>
    </location>
</feature>
<accession>A0A6A4IHP6</accession>
<dbReference type="AlphaFoldDB" id="A0A6A4IHP6"/>
<feature type="compositionally biased region" description="Low complexity" evidence="1">
    <location>
        <begin position="122"/>
        <end position="134"/>
    </location>
</feature>
<organism evidence="2 3">
    <name type="scientific">Gymnopus androsaceus JB14</name>
    <dbReference type="NCBI Taxonomy" id="1447944"/>
    <lineage>
        <taxon>Eukaryota</taxon>
        <taxon>Fungi</taxon>
        <taxon>Dikarya</taxon>
        <taxon>Basidiomycota</taxon>
        <taxon>Agaricomycotina</taxon>
        <taxon>Agaricomycetes</taxon>
        <taxon>Agaricomycetidae</taxon>
        <taxon>Agaricales</taxon>
        <taxon>Marasmiineae</taxon>
        <taxon>Omphalotaceae</taxon>
        <taxon>Gymnopus</taxon>
    </lineage>
</organism>
<feature type="compositionally biased region" description="Basic and acidic residues" evidence="1">
    <location>
        <begin position="332"/>
        <end position="343"/>
    </location>
</feature>
<dbReference type="OrthoDB" id="2964094at2759"/>
<sequence>MLNLGGGVVGMRSPTPRRMGGIIEMTTAAVTDTARGPSRSGVDLLRMDGALSEEDEDEETEKVYASHSGWRRVDFEEKDNPLDIKLYELRTPKKSRQRDGQWSSPSRISRFNKTSIPGTPGSLESDTSSDTETTPASPNVPTPRTPFTPVTPVSPLRKLTRSPQPLSEALRRDISPSPNPILPSRSSFPLSSSQKKPASPPPTSFNSSRFISQKNLFEAPVEVFNNDPDPFAAPELGAIVRESQFSLLREDSDQGFGDGCDQVQTATRMSAWGNLTLPVPKEKRSPGIGLRRAVSDNSAAALGNLAERPESPSAYSQETGTELHLHRDKAEIVKDVDDAPSDTRRHRAQDSHGSVSLVPIEEALLAQRLLRRLNRRAEDRNSGPVSGKQKKRGAGNKLLNGGRTGTLSPQTEESSDGNDTGVAGSASGGRSFLLGMAKGKFLGYGWSS</sequence>
<feature type="region of interest" description="Disordered" evidence="1">
    <location>
        <begin position="375"/>
        <end position="431"/>
    </location>
</feature>
<reference evidence="2" key="1">
    <citation type="journal article" date="2019" name="Environ. Microbiol.">
        <title>Fungal ecological strategies reflected in gene transcription - a case study of two litter decomposers.</title>
        <authorList>
            <person name="Barbi F."/>
            <person name="Kohler A."/>
            <person name="Barry K."/>
            <person name="Baskaran P."/>
            <person name="Daum C."/>
            <person name="Fauchery L."/>
            <person name="Ihrmark K."/>
            <person name="Kuo A."/>
            <person name="LaButti K."/>
            <person name="Lipzen A."/>
            <person name="Morin E."/>
            <person name="Grigoriev I.V."/>
            <person name="Henrissat B."/>
            <person name="Lindahl B."/>
            <person name="Martin F."/>
        </authorList>
    </citation>
    <scope>NUCLEOTIDE SEQUENCE</scope>
    <source>
        <strain evidence="2">JB14</strain>
    </source>
</reference>
<evidence type="ECO:0000313" key="2">
    <source>
        <dbReference type="EMBL" id="KAE9408778.1"/>
    </source>
</evidence>
<dbReference type="Proteomes" id="UP000799118">
    <property type="component" value="Unassembled WGS sequence"/>
</dbReference>
<feature type="region of interest" description="Disordered" evidence="1">
    <location>
        <begin position="332"/>
        <end position="354"/>
    </location>
</feature>
<feature type="compositionally biased region" description="Acidic residues" evidence="1">
    <location>
        <begin position="51"/>
        <end position="60"/>
    </location>
</feature>
<proteinExistence type="predicted"/>
<dbReference type="EMBL" id="ML769390">
    <property type="protein sequence ID" value="KAE9408778.1"/>
    <property type="molecule type" value="Genomic_DNA"/>
</dbReference>
<keyword evidence="3" id="KW-1185">Reference proteome</keyword>
<feature type="region of interest" description="Disordered" evidence="1">
    <location>
        <begin position="33"/>
        <end position="75"/>
    </location>
</feature>
<feature type="region of interest" description="Disordered" evidence="1">
    <location>
        <begin position="89"/>
        <end position="207"/>
    </location>
</feature>